<reference evidence="3" key="1">
    <citation type="journal article" date="2019" name="Int. J. Syst. Evol. Microbiol.">
        <title>The Global Catalogue of Microorganisms (GCM) 10K type strain sequencing project: providing services to taxonomists for standard genome sequencing and annotation.</title>
        <authorList>
            <consortium name="The Broad Institute Genomics Platform"/>
            <consortium name="The Broad Institute Genome Sequencing Center for Infectious Disease"/>
            <person name="Wu L."/>
            <person name="Ma J."/>
        </authorList>
    </citation>
    <scope>NUCLEOTIDE SEQUENCE [LARGE SCALE GENOMIC DNA]</scope>
    <source>
        <strain evidence="3">KCTC 22157</strain>
    </source>
</reference>
<gene>
    <name evidence="2" type="ORF">GCM10007158_34190</name>
</gene>
<keyword evidence="3" id="KW-1185">Reference proteome</keyword>
<dbReference type="Proteomes" id="UP000647585">
    <property type="component" value="Unassembled WGS sequence"/>
</dbReference>
<evidence type="ECO:0000313" key="3">
    <source>
        <dbReference type="Proteomes" id="UP000647585"/>
    </source>
</evidence>
<organism evidence="2 3">
    <name type="scientific">Halomonas johnsoniae</name>
    <dbReference type="NCBI Taxonomy" id="502832"/>
    <lineage>
        <taxon>Bacteria</taxon>
        <taxon>Pseudomonadati</taxon>
        <taxon>Pseudomonadota</taxon>
        <taxon>Gammaproteobacteria</taxon>
        <taxon>Oceanospirillales</taxon>
        <taxon>Halomonadaceae</taxon>
        <taxon>Halomonas</taxon>
    </lineage>
</organism>
<evidence type="ECO:0000259" key="1">
    <source>
        <dbReference type="Pfam" id="PF13503"/>
    </source>
</evidence>
<protein>
    <recommendedName>
        <fullName evidence="1">DUF4123 domain-containing protein</fullName>
    </recommendedName>
</protein>
<comment type="caution">
    <text evidence="2">The sequence shown here is derived from an EMBL/GenBank/DDBJ whole genome shotgun (WGS) entry which is preliminary data.</text>
</comment>
<sequence>MSRWLSQLAERTRHAQTLTGSLTSGQTAYMVLDQRRAPEQSRTLLACEGKRDFTSLFAGTALSPLLDASPWLLELSVGSAAWRHAQTLCHQRLGWVCQPAPDQTLLSLANYLQTLFVLDDPQGGKSLINLQQPSVWSALLASAPPTCYAQCSLLLGQMATPTPQGQWLLWQPGTPEEPATPTWSLTSDMETALKESQQAWWLSRMTETPLTSLPAVWLARMNTLVNASISRSDHLKRLLPLMTDESDRRHEQLDDILHSHLPTRQKVQQLERLL</sequence>
<dbReference type="RefSeq" id="WP_193462164.1">
    <property type="nucleotide sequence ID" value="NZ_BMXO01000023.1"/>
</dbReference>
<dbReference type="EMBL" id="BMXO01000023">
    <property type="protein sequence ID" value="GGW70977.1"/>
    <property type="molecule type" value="Genomic_DNA"/>
</dbReference>
<dbReference type="InterPro" id="IPR025391">
    <property type="entry name" value="DUF4123"/>
</dbReference>
<evidence type="ECO:0000313" key="2">
    <source>
        <dbReference type="EMBL" id="GGW70977.1"/>
    </source>
</evidence>
<feature type="domain" description="DUF4123" evidence="1">
    <location>
        <begin position="29"/>
        <end position="144"/>
    </location>
</feature>
<proteinExistence type="predicted"/>
<dbReference type="Pfam" id="PF13503">
    <property type="entry name" value="DUF4123"/>
    <property type="match status" value="1"/>
</dbReference>
<name>A0ABQ2WU41_9GAMM</name>
<accession>A0ABQ2WU41</accession>